<comment type="caution">
    <text evidence="6">The sequence shown here is derived from an EMBL/GenBank/DDBJ whole genome shotgun (WGS) entry which is preliminary data.</text>
</comment>
<evidence type="ECO:0000256" key="1">
    <source>
        <dbReference type="ARBA" id="ARBA00022737"/>
    </source>
</evidence>
<feature type="transmembrane region" description="Helical" evidence="5">
    <location>
        <begin position="178"/>
        <end position="197"/>
    </location>
</feature>
<feature type="repeat" description="TPR" evidence="3">
    <location>
        <begin position="976"/>
        <end position="1009"/>
    </location>
</feature>
<dbReference type="Gene3D" id="1.25.40.10">
    <property type="entry name" value="Tetratricopeptide repeat domain"/>
    <property type="match status" value="2"/>
</dbReference>
<keyword evidence="7" id="KW-1185">Reference proteome</keyword>
<evidence type="ECO:0000313" key="6">
    <source>
        <dbReference type="EMBL" id="KAL3785376.1"/>
    </source>
</evidence>
<evidence type="ECO:0000256" key="2">
    <source>
        <dbReference type="ARBA" id="ARBA00022803"/>
    </source>
</evidence>
<dbReference type="InterPro" id="IPR051012">
    <property type="entry name" value="CellSynth/LPSAsmb/PSIAsmb"/>
</dbReference>
<dbReference type="InterPro" id="IPR011990">
    <property type="entry name" value="TPR-like_helical_dom_sf"/>
</dbReference>
<dbReference type="Pfam" id="PF13432">
    <property type="entry name" value="TPR_16"/>
    <property type="match status" value="1"/>
</dbReference>
<keyword evidence="5" id="KW-0812">Transmembrane</keyword>
<keyword evidence="1" id="KW-0677">Repeat</keyword>
<evidence type="ECO:0000313" key="7">
    <source>
        <dbReference type="Proteomes" id="UP001516023"/>
    </source>
</evidence>
<proteinExistence type="predicted"/>
<gene>
    <name evidence="6" type="ORF">HJC23_011059</name>
</gene>
<dbReference type="InterPro" id="IPR018247">
    <property type="entry name" value="EF_Hand_1_Ca_BS"/>
</dbReference>
<dbReference type="InterPro" id="IPR019734">
    <property type="entry name" value="TPR_rpt"/>
</dbReference>
<feature type="region of interest" description="Disordered" evidence="4">
    <location>
        <begin position="593"/>
        <end position="625"/>
    </location>
</feature>
<evidence type="ECO:0000256" key="4">
    <source>
        <dbReference type="SAM" id="MobiDB-lite"/>
    </source>
</evidence>
<dbReference type="SUPFAM" id="SSF48452">
    <property type="entry name" value="TPR-like"/>
    <property type="match status" value="2"/>
</dbReference>
<feature type="region of interest" description="Disordered" evidence="4">
    <location>
        <begin position="856"/>
        <end position="934"/>
    </location>
</feature>
<dbReference type="PANTHER" id="PTHR45586:SF1">
    <property type="entry name" value="LIPOPOLYSACCHARIDE ASSEMBLY PROTEIN B"/>
    <property type="match status" value="1"/>
</dbReference>
<sequence length="1360" mass="147576">MSRENSKLSSLSNPRSQPQHRSRNSVSGGGDDDDDSAYAIRNPARNQLYLDLDVKRVRPIIEQYELTRPTVKSSKGNQISPPAEEIVPSLGLHMLQTGSQPGNNGTVEPQAPISGNVSRPTQKQPTGDYIQSMSSSETVDKKEECKGGSLRLAEQSKDKTETIPTIGKATTSNKVAKCLIILILLTLQLLLIYSVYINSSSDHAEGKSHKTSPLLFGEHLQMISSLGQYATSFFASVVDTQKKSFPLDQLKKRLHLGQSLINELNDPLGAHVACSSVTSVVIHHFHEKGKGQSAYHNDSLSSSIFSCLPFLNEEESRLLADALLCMGEAKLALLQPSNISSLALRKAEAKKVELVGAKEAFEASISVDPTNAASRAGLGLTFLLLGTVDDSSGSGIESDENVQYLIQSIQNLKVAIGWSAESNIEQIVMIHLAAIHNLGLAYLALDSVRSSKESQYLEMVSSLQNPQHQHRIMDSSVLLGNEGAVLLQMGKVDEAMMSLETTALSLSCGTEDPLESDQISAAKETHQHEACLILQHNIDVAKSVVLGKERPGEDNDDMTAMRPSLNISARESTQSELLHDDVGPTSNAVPFIESDETERMPTLETQNETSTEAENSEFTETSKTSSDDIIEIQPHDTQRTQLPTGDYLRASTESSSGSTWETAVASFTKKLNPELQNALVALEQAAKEGLQRPRLLLALAKARSSTGDVSGAINAALDAISVATSVEETEVLTSYLETLMSKLTGDSSDEALNSHAKQSSRSDVGELDNNKDHTVSELEMKLEIERLKYRVLEQEHKLQYHEMRLSGGQHPTDYGAIGRVIDYQRGNSHISSQTISSKNILPDESVDHDVRAEQIPVPEFVDVEQEQLDDSDDTKSIEVDSQEAKISSESLSSESNSSESISSENVYSESIERSEDESEDHPVQINSNEKDTENNQTVADLEIHDHQENLTVVEPISLPSLFSPPLKPPVEISATAKSYMKMADAYLDKGKYALASKQFLKVIRKAPDHLAAHLGYATALERAGKTRQLNDAAAAYGNATRIAVIQGDKIDPFAKAGAGGMAESILRRAVKIAQSASNGRLELLQALSKYAHTLAVAADVYHAIGTELIQQNMAQESNRIDALKAFSIANEFIIMRNDTEAPLHVPSILEMGRIALESESSPAKAIEYFEKAKKLHLEDDDHVKLLVLAGRAHSAVGEFDTAITDLTRALSFPQCASTASAHHELAVALGKNDGDKHEINLHFEKALDMGLDPTDEAIAALGEHNMSIMRSFNRLQWRQFNDGNQGNTGGGGIMSGGGVGSQKSVFAPQAEKQEEPSAQSETLALLEQGAASYDGHVPMGGEIEGGTESKLSNLHGRKRT</sequence>
<dbReference type="Proteomes" id="UP001516023">
    <property type="component" value="Unassembled WGS sequence"/>
</dbReference>
<dbReference type="EMBL" id="JABMIG020000216">
    <property type="protein sequence ID" value="KAL3785376.1"/>
    <property type="molecule type" value="Genomic_DNA"/>
</dbReference>
<keyword evidence="5" id="KW-0472">Membrane</keyword>
<reference evidence="6 7" key="1">
    <citation type="journal article" date="2020" name="G3 (Bethesda)">
        <title>Improved Reference Genome for Cyclotella cryptica CCMP332, a Model for Cell Wall Morphogenesis, Salinity Adaptation, and Lipid Production in Diatoms (Bacillariophyta).</title>
        <authorList>
            <person name="Roberts W.R."/>
            <person name="Downey K.M."/>
            <person name="Ruck E.C."/>
            <person name="Traller J.C."/>
            <person name="Alverson A.J."/>
        </authorList>
    </citation>
    <scope>NUCLEOTIDE SEQUENCE [LARGE SCALE GENOMIC DNA]</scope>
    <source>
        <strain evidence="6 7">CCMP332</strain>
    </source>
</reference>
<organism evidence="6 7">
    <name type="scientific">Cyclotella cryptica</name>
    <dbReference type="NCBI Taxonomy" id="29204"/>
    <lineage>
        <taxon>Eukaryota</taxon>
        <taxon>Sar</taxon>
        <taxon>Stramenopiles</taxon>
        <taxon>Ochrophyta</taxon>
        <taxon>Bacillariophyta</taxon>
        <taxon>Coscinodiscophyceae</taxon>
        <taxon>Thalassiosirophycidae</taxon>
        <taxon>Stephanodiscales</taxon>
        <taxon>Stephanodiscaceae</taxon>
        <taxon>Cyclotella</taxon>
    </lineage>
</organism>
<name>A0ABD3PDN7_9STRA</name>
<feature type="compositionally biased region" description="Polar residues" evidence="4">
    <location>
        <begin position="7"/>
        <end position="17"/>
    </location>
</feature>
<evidence type="ECO:0000256" key="5">
    <source>
        <dbReference type="SAM" id="Phobius"/>
    </source>
</evidence>
<evidence type="ECO:0000256" key="3">
    <source>
        <dbReference type="PROSITE-ProRule" id="PRU00339"/>
    </source>
</evidence>
<dbReference type="PANTHER" id="PTHR45586">
    <property type="entry name" value="TPR REPEAT-CONTAINING PROTEIN PA4667"/>
    <property type="match status" value="1"/>
</dbReference>
<feature type="region of interest" description="Disordered" evidence="4">
    <location>
        <begin position="95"/>
        <end position="161"/>
    </location>
</feature>
<feature type="compositionally biased region" description="Low complexity" evidence="4">
    <location>
        <begin position="887"/>
        <end position="909"/>
    </location>
</feature>
<keyword evidence="2 3" id="KW-0802">TPR repeat</keyword>
<feature type="compositionally biased region" description="Gly residues" evidence="4">
    <location>
        <begin position="1286"/>
        <end position="1300"/>
    </location>
</feature>
<accession>A0ABD3PDN7</accession>
<feature type="compositionally biased region" description="Acidic residues" evidence="4">
    <location>
        <begin position="861"/>
        <end position="872"/>
    </location>
</feature>
<dbReference type="PROSITE" id="PS50005">
    <property type="entry name" value="TPR"/>
    <property type="match status" value="1"/>
</dbReference>
<feature type="compositionally biased region" description="Polar residues" evidence="4">
    <location>
        <begin position="603"/>
        <end position="624"/>
    </location>
</feature>
<protein>
    <submittedName>
        <fullName evidence="6">Uncharacterized protein</fullName>
    </submittedName>
</protein>
<dbReference type="SMART" id="SM00028">
    <property type="entry name" value="TPR"/>
    <property type="match status" value="3"/>
</dbReference>
<feature type="region of interest" description="Disordered" evidence="4">
    <location>
        <begin position="747"/>
        <end position="772"/>
    </location>
</feature>
<feature type="compositionally biased region" description="Polar residues" evidence="4">
    <location>
        <begin position="96"/>
        <end position="137"/>
    </location>
</feature>
<keyword evidence="5" id="KW-1133">Transmembrane helix</keyword>
<dbReference type="PROSITE" id="PS00018">
    <property type="entry name" value="EF_HAND_1"/>
    <property type="match status" value="1"/>
</dbReference>
<feature type="region of interest" description="Disordered" evidence="4">
    <location>
        <begin position="1"/>
        <end position="40"/>
    </location>
</feature>
<feature type="region of interest" description="Disordered" evidence="4">
    <location>
        <begin position="1280"/>
        <end position="1360"/>
    </location>
</feature>